<accession>A0A084XVN2</accession>
<dbReference type="EMBL" id="JDSS02000042">
    <property type="protein sequence ID" value="KFB66526.1"/>
    <property type="molecule type" value="Genomic_DNA"/>
</dbReference>
<protein>
    <submittedName>
        <fullName evidence="2">Uncharacterized protein</fullName>
    </submittedName>
</protein>
<comment type="caution">
    <text evidence="2">The sequence shown here is derived from an EMBL/GenBank/DDBJ whole genome shotgun (WGS) entry which is preliminary data.</text>
</comment>
<sequence length="131" mass="13853">MVGAFDEGNVRLRLAPFVKDDGVLHPHHITGGRAAAEILGKSVDEKCLPACCLSAPATVATGMASLANAGRSAAWPCQKPELLDPAPQPPLLNQRIDRRNHRQGEDGRRNHPADHRRGDAAHHLGTGAGAP</sequence>
<organism evidence="2 3">
    <name type="scientific">Candidatus Accumulibacter vicinus</name>
    <dbReference type="NCBI Taxonomy" id="2954382"/>
    <lineage>
        <taxon>Bacteria</taxon>
        <taxon>Pseudomonadati</taxon>
        <taxon>Pseudomonadota</taxon>
        <taxon>Betaproteobacteria</taxon>
        <taxon>Candidatus Accumulibacter</taxon>
    </lineage>
</organism>
<gene>
    <name evidence="2" type="ORF">CAPSK01_004205</name>
</gene>
<name>A0A084XVN2_9PROT</name>
<evidence type="ECO:0000313" key="2">
    <source>
        <dbReference type="EMBL" id="KFB66526.1"/>
    </source>
</evidence>
<dbReference type="AlphaFoldDB" id="A0A084XVN2"/>
<reference evidence="2 3" key="1">
    <citation type="submission" date="2014-07" db="EMBL/GenBank/DDBJ databases">
        <title>Expanding our view of genomic diversity in Candidatus Accumulibacter clades.</title>
        <authorList>
            <person name="Skennerton C.T."/>
            <person name="Barr J.J."/>
            <person name="Slater F.R."/>
            <person name="Bond P.L."/>
            <person name="Tyson G.W."/>
        </authorList>
    </citation>
    <scope>NUCLEOTIDE SEQUENCE [LARGE SCALE GENOMIC DNA]</scope>
    <source>
        <strain evidence="3">SK-01</strain>
    </source>
</reference>
<dbReference type="Proteomes" id="UP000019812">
    <property type="component" value="Unassembled WGS sequence"/>
</dbReference>
<proteinExistence type="predicted"/>
<evidence type="ECO:0000256" key="1">
    <source>
        <dbReference type="SAM" id="MobiDB-lite"/>
    </source>
</evidence>
<feature type="region of interest" description="Disordered" evidence="1">
    <location>
        <begin position="78"/>
        <end position="131"/>
    </location>
</feature>
<evidence type="ECO:0000313" key="3">
    <source>
        <dbReference type="Proteomes" id="UP000019812"/>
    </source>
</evidence>
<feature type="compositionally biased region" description="Basic and acidic residues" evidence="1">
    <location>
        <begin position="102"/>
        <end position="122"/>
    </location>
</feature>